<evidence type="ECO:0000256" key="1">
    <source>
        <dbReference type="SAM" id="SignalP"/>
    </source>
</evidence>
<dbReference type="AlphaFoldDB" id="A0AAN9LV30"/>
<gene>
    <name evidence="2" type="ORF">VNO80_25929</name>
</gene>
<accession>A0AAN9LV30</accession>
<sequence>MKITFSLMFILLLSIGIENEGPIKVAEGKICDVKLYDYCDENCYNDCPKTFGARAIGFCNFNPQVCICRRQC</sequence>
<reference evidence="2 3" key="1">
    <citation type="submission" date="2024-01" db="EMBL/GenBank/DDBJ databases">
        <title>The genomes of 5 underutilized Papilionoideae crops provide insights into root nodulation and disease resistanc.</title>
        <authorList>
            <person name="Jiang F."/>
        </authorList>
    </citation>
    <scope>NUCLEOTIDE SEQUENCE [LARGE SCALE GENOMIC DNA]</scope>
    <source>
        <strain evidence="2">JINMINGXINNONG_FW02</strain>
        <tissue evidence="2">Leaves</tissue>
    </source>
</reference>
<keyword evidence="3" id="KW-1185">Reference proteome</keyword>
<evidence type="ECO:0000313" key="2">
    <source>
        <dbReference type="EMBL" id="KAK7342970.1"/>
    </source>
</evidence>
<evidence type="ECO:0000313" key="3">
    <source>
        <dbReference type="Proteomes" id="UP001374584"/>
    </source>
</evidence>
<dbReference type="EMBL" id="JAYMYR010000009">
    <property type="protein sequence ID" value="KAK7342970.1"/>
    <property type="molecule type" value="Genomic_DNA"/>
</dbReference>
<dbReference type="Proteomes" id="UP001374584">
    <property type="component" value="Unassembled WGS sequence"/>
</dbReference>
<keyword evidence="1" id="KW-0732">Signal</keyword>
<name>A0AAN9LV30_PHACN</name>
<comment type="caution">
    <text evidence="2">The sequence shown here is derived from an EMBL/GenBank/DDBJ whole genome shotgun (WGS) entry which is preliminary data.</text>
</comment>
<feature type="chain" id="PRO_5042842874" description="Defensin-like protein" evidence="1">
    <location>
        <begin position="20"/>
        <end position="72"/>
    </location>
</feature>
<proteinExistence type="predicted"/>
<feature type="signal peptide" evidence="1">
    <location>
        <begin position="1"/>
        <end position="19"/>
    </location>
</feature>
<organism evidence="2 3">
    <name type="scientific">Phaseolus coccineus</name>
    <name type="common">Scarlet runner bean</name>
    <name type="synonym">Phaseolus multiflorus</name>
    <dbReference type="NCBI Taxonomy" id="3886"/>
    <lineage>
        <taxon>Eukaryota</taxon>
        <taxon>Viridiplantae</taxon>
        <taxon>Streptophyta</taxon>
        <taxon>Embryophyta</taxon>
        <taxon>Tracheophyta</taxon>
        <taxon>Spermatophyta</taxon>
        <taxon>Magnoliopsida</taxon>
        <taxon>eudicotyledons</taxon>
        <taxon>Gunneridae</taxon>
        <taxon>Pentapetalae</taxon>
        <taxon>rosids</taxon>
        <taxon>fabids</taxon>
        <taxon>Fabales</taxon>
        <taxon>Fabaceae</taxon>
        <taxon>Papilionoideae</taxon>
        <taxon>50 kb inversion clade</taxon>
        <taxon>NPAAA clade</taxon>
        <taxon>indigoferoid/millettioid clade</taxon>
        <taxon>Phaseoleae</taxon>
        <taxon>Phaseolus</taxon>
    </lineage>
</organism>
<evidence type="ECO:0008006" key="4">
    <source>
        <dbReference type="Google" id="ProtNLM"/>
    </source>
</evidence>
<protein>
    <recommendedName>
        <fullName evidence="4">Defensin-like protein</fullName>
    </recommendedName>
</protein>